<evidence type="ECO:0000313" key="1">
    <source>
        <dbReference type="EMBL" id="MDN3611239.1"/>
    </source>
</evidence>
<protein>
    <submittedName>
        <fullName evidence="1">Uncharacterized protein</fullName>
    </submittedName>
</protein>
<comment type="caution">
    <text evidence="1">The sequence shown here is derived from an EMBL/GenBank/DDBJ whole genome shotgun (WGS) entry which is preliminary data.</text>
</comment>
<organism evidence="1 2">
    <name type="scientific">Vibrio ostreicida</name>
    <dbReference type="NCBI Taxonomy" id="526588"/>
    <lineage>
        <taxon>Bacteria</taxon>
        <taxon>Pseudomonadati</taxon>
        <taxon>Pseudomonadota</taxon>
        <taxon>Gammaproteobacteria</taxon>
        <taxon>Vibrionales</taxon>
        <taxon>Vibrionaceae</taxon>
        <taxon>Vibrio</taxon>
    </lineage>
</organism>
<keyword evidence="2" id="KW-1185">Reference proteome</keyword>
<accession>A0ABT8BXY5</accession>
<name>A0ABT8BXY5_9VIBR</name>
<proteinExistence type="predicted"/>
<dbReference type="EMBL" id="JAUFQC010000024">
    <property type="protein sequence ID" value="MDN3611239.1"/>
    <property type="molecule type" value="Genomic_DNA"/>
</dbReference>
<dbReference type="Proteomes" id="UP001238540">
    <property type="component" value="Unassembled WGS sequence"/>
</dbReference>
<reference evidence="2" key="1">
    <citation type="journal article" date="2019" name="Int. J. Syst. Evol. Microbiol.">
        <title>The Global Catalogue of Microorganisms (GCM) 10K type strain sequencing project: providing services to taxonomists for standard genome sequencing and annotation.</title>
        <authorList>
            <consortium name="The Broad Institute Genomics Platform"/>
            <consortium name="The Broad Institute Genome Sequencing Center for Infectious Disease"/>
            <person name="Wu L."/>
            <person name="Ma J."/>
        </authorList>
    </citation>
    <scope>NUCLEOTIDE SEQUENCE [LARGE SCALE GENOMIC DNA]</scope>
    <source>
        <strain evidence="2">CECT 7398</strain>
    </source>
</reference>
<sequence>MDVDFLPSKKQNLYNYQENQRYWRLNFRILTLPTLSIWDIGNKSMVLLFFHFILRAQLVKIRS</sequence>
<evidence type="ECO:0000313" key="2">
    <source>
        <dbReference type="Proteomes" id="UP001238540"/>
    </source>
</evidence>
<gene>
    <name evidence="1" type="ORF">QWZ16_16645</name>
</gene>